<dbReference type="SUPFAM" id="SSF102114">
    <property type="entry name" value="Radical SAM enzymes"/>
    <property type="match status" value="1"/>
</dbReference>
<dbReference type="PROSITE" id="PS51918">
    <property type="entry name" value="RADICAL_SAM"/>
    <property type="match status" value="1"/>
</dbReference>
<evidence type="ECO:0000256" key="2">
    <source>
        <dbReference type="ARBA" id="ARBA00022485"/>
    </source>
</evidence>
<dbReference type="InterPro" id="IPR051196">
    <property type="entry name" value="RSAD2/Viperin_antiviral"/>
</dbReference>
<keyword evidence="5" id="KW-0408">Iron</keyword>
<dbReference type="Pfam" id="PF04055">
    <property type="entry name" value="Radical_SAM"/>
    <property type="match status" value="1"/>
</dbReference>
<dbReference type="SFLD" id="SFLDG01088">
    <property type="entry name" value="antiviral_proteins"/>
    <property type="match status" value="1"/>
</dbReference>
<proteinExistence type="predicted"/>
<keyword evidence="6" id="KW-0411">Iron-sulfur</keyword>
<reference evidence="11 12" key="1">
    <citation type="submission" date="2015-01" db="EMBL/GenBank/DDBJ databases">
        <title>The Genome Sequence of Exophiala sideris CBS121828.</title>
        <authorList>
            <consortium name="The Broad Institute Genomics Platform"/>
            <person name="Cuomo C."/>
            <person name="de Hoog S."/>
            <person name="Gorbushina A."/>
            <person name="Stielow B."/>
            <person name="Teixiera M."/>
            <person name="Abouelleil A."/>
            <person name="Chapman S.B."/>
            <person name="Priest M."/>
            <person name="Young S.K."/>
            <person name="Wortman J."/>
            <person name="Nusbaum C."/>
            <person name="Birren B."/>
        </authorList>
    </citation>
    <scope>NUCLEOTIDE SEQUENCE [LARGE SCALE GENOMIC DNA]</scope>
    <source>
        <strain evidence="11 12">CBS 121828</strain>
    </source>
</reference>
<feature type="transmembrane region" description="Helical" evidence="9">
    <location>
        <begin position="89"/>
        <end position="113"/>
    </location>
</feature>
<dbReference type="CDD" id="cd01335">
    <property type="entry name" value="Radical_SAM"/>
    <property type="match status" value="1"/>
</dbReference>
<keyword evidence="9" id="KW-1133">Transmembrane helix</keyword>
<dbReference type="GO" id="GO:0051607">
    <property type="term" value="P:defense response to virus"/>
    <property type="evidence" value="ECO:0007669"/>
    <property type="project" value="UniProtKB-KW"/>
</dbReference>
<sequence length="451" mass="51610">MLMQQYLAEQSEQQRTVCLTKPKEVCYDPKQFQRMLVFHLSRSFHFCTYRQNTWKWIKVHLFLPCSPDDHPFQCDCDPDRAKSPVDNKLCVMLFQNLYILPLLLLLPLLPWLYNHLFREFKPKTIPLSVNYHFTRKCNYECGFCFHTDTNSYIAPLEDGKAAFKLLAEAGAKKINFAGGEPFLYPGHLGKMVDFCKEVLRLESVSIVSNGSKITESWIKAHSKNVDILAISCDSFNEETNIAIGRGKGTHIKQLYQIADWCREYGILFKLNSVICQYNWQEDMNAHIGRLEPYRWKCFQVLLVAGENDSDKTKRDVRNFLISDEEYEHFCRNHDKNTCFVPESNKLMAKSYLILDEHLRFLDRTGQCPSGSILEVGVDKALSSVFWDTNGFKERGGIYAWNEEQIQKEKNVEHSHVVNPQLGASVGGSCGGTGGKSGNGVDMEDIGAGAIH</sequence>
<evidence type="ECO:0000259" key="10">
    <source>
        <dbReference type="PROSITE" id="PS51918"/>
    </source>
</evidence>
<accession>A0A0D1Z645</accession>
<keyword evidence="9" id="KW-0812">Transmembrane</keyword>
<dbReference type="AlphaFoldDB" id="A0A0D1Z645"/>
<dbReference type="Proteomes" id="UP000053599">
    <property type="component" value="Unassembled WGS sequence"/>
</dbReference>
<dbReference type="PANTHER" id="PTHR21339:SF0">
    <property type="entry name" value="S-ADENOSYLMETHIONINE-DEPENDENT NUCLEOTIDE DEHYDRATASE RSAD2"/>
    <property type="match status" value="1"/>
</dbReference>
<comment type="cofactor">
    <cofactor evidence="1">
        <name>[4Fe-4S] cluster</name>
        <dbReference type="ChEBI" id="CHEBI:49883"/>
    </cofactor>
</comment>
<evidence type="ECO:0000313" key="12">
    <source>
        <dbReference type="Proteomes" id="UP000053599"/>
    </source>
</evidence>
<keyword evidence="3" id="KW-0949">S-adenosyl-L-methionine</keyword>
<evidence type="ECO:0000256" key="6">
    <source>
        <dbReference type="ARBA" id="ARBA00023014"/>
    </source>
</evidence>
<dbReference type="InterPro" id="IPR006638">
    <property type="entry name" value="Elp3/MiaA/NifB-like_rSAM"/>
</dbReference>
<feature type="domain" description="Radical SAM core" evidence="10">
    <location>
        <begin position="119"/>
        <end position="336"/>
    </location>
</feature>
<keyword evidence="2" id="KW-0004">4Fe-4S</keyword>
<dbReference type="SFLD" id="SFLDF00318">
    <property type="entry name" value="Viperin"/>
    <property type="match status" value="1"/>
</dbReference>
<dbReference type="PANTHER" id="PTHR21339">
    <property type="entry name" value="RADICAL S-ADENOSYL METHIONINE DOMAIN-CONTAINING PROTEIN 2"/>
    <property type="match status" value="1"/>
</dbReference>
<evidence type="ECO:0000256" key="8">
    <source>
        <dbReference type="ARBA" id="ARBA00023128"/>
    </source>
</evidence>
<dbReference type="SMART" id="SM00729">
    <property type="entry name" value="Elp3"/>
    <property type="match status" value="1"/>
</dbReference>
<keyword evidence="7" id="KW-0051">Antiviral defense</keyword>
<dbReference type="InterPro" id="IPR013785">
    <property type="entry name" value="Aldolase_TIM"/>
</dbReference>
<dbReference type="InterPro" id="IPR007197">
    <property type="entry name" value="rSAM"/>
</dbReference>
<dbReference type="OrthoDB" id="549750at2759"/>
<evidence type="ECO:0000256" key="1">
    <source>
        <dbReference type="ARBA" id="ARBA00001966"/>
    </source>
</evidence>
<evidence type="ECO:0000256" key="4">
    <source>
        <dbReference type="ARBA" id="ARBA00022723"/>
    </source>
</evidence>
<dbReference type="EMBL" id="KN846952">
    <property type="protein sequence ID" value="KIV82348.1"/>
    <property type="molecule type" value="Genomic_DNA"/>
</dbReference>
<dbReference type="InterPro" id="IPR058240">
    <property type="entry name" value="rSAM_sf"/>
</dbReference>
<dbReference type="SFLD" id="SFLDS00029">
    <property type="entry name" value="Radical_SAM"/>
    <property type="match status" value="1"/>
</dbReference>
<dbReference type="HOGENOM" id="CLU_049058_1_0_1"/>
<name>A0A0D1Z645_9EURO</name>
<dbReference type="STRING" id="1016849.A0A0D1Z645"/>
<keyword evidence="4" id="KW-0479">Metal-binding</keyword>
<dbReference type="Gene3D" id="3.20.20.70">
    <property type="entry name" value="Aldolase class I"/>
    <property type="match status" value="1"/>
</dbReference>
<evidence type="ECO:0000256" key="9">
    <source>
        <dbReference type="SAM" id="Phobius"/>
    </source>
</evidence>
<evidence type="ECO:0000313" key="11">
    <source>
        <dbReference type="EMBL" id="KIV82348.1"/>
    </source>
</evidence>
<evidence type="ECO:0000256" key="7">
    <source>
        <dbReference type="ARBA" id="ARBA00023118"/>
    </source>
</evidence>
<dbReference type="SFLD" id="SFLDG01067">
    <property type="entry name" value="SPASM/twitch_domain_containing"/>
    <property type="match status" value="1"/>
</dbReference>
<dbReference type="NCBIfam" id="NF038283">
    <property type="entry name" value="viperin_w_prok"/>
    <property type="match status" value="1"/>
</dbReference>
<keyword evidence="9" id="KW-0472">Membrane</keyword>
<evidence type="ECO:0000256" key="5">
    <source>
        <dbReference type="ARBA" id="ARBA00023004"/>
    </source>
</evidence>
<dbReference type="GO" id="GO:0046872">
    <property type="term" value="F:metal ion binding"/>
    <property type="evidence" value="ECO:0007669"/>
    <property type="project" value="UniProtKB-KW"/>
</dbReference>
<evidence type="ECO:0000256" key="3">
    <source>
        <dbReference type="ARBA" id="ARBA00022691"/>
    </source>
</evidence>
<dbReference type="GO" id="GO:0003824">
    <property type="term" value="F:catalytic activity"/>
    <property type="evidence" value="ECO:0007669"/>
    <property type="project" value="InterPro"/>
</dbReference>
<keyword evidence="8" id="KW-0496">Mitochondrion</keyword>
<dbReference type="GO" id="GO:0051539">
    <property type="term" value="F:4 iron, 4 sulfur cluster binding"/>
    <property type="evidence" value="ECO:0007669"/>
    <property type="project" value="UniProtKB-KW"/>
</dbReference>
<organism evidence="11 12">
    <name type="scientific">Exophiala sideris</name>
    <dbReference type="NCBI Taxonomy" id="1016849"/>
    <lineage>
        <taxon>Eukaryota</taxon>
        <taxon>Fungi</taxon>
        <taxon>Dikarya</taxon>
        <taxon>Ascomycota</taxon>
        <taxon>Pezizomycotina</taxon>
        <taxon>Eurotiomycetes</taxon>
        <taxon>Chaetothyriomycetidae</taxon>
        <taxon>Chaetothyriales</taxon>
        <taxon>Herpotrichiellaceae</taxon>
        <taxon>Exophiala</taxon>
    </lineage>
</organism>
<gene>
    <name evidence="11" type="ORF">PV11_04467</name>
</gene>
<protein>
    <recommendedName>
        <fullName evidence="10">Radical SAM core domain-containing protein</fullName>
    </recommendedName>
</protein>